<dbReference type="SUPFAM" id="SSF52922">
    <property type="entry name" value="TK C-terminal domain-like"/>
    <property type="match status" value="1"/>
</dbReference>
<dbReference type="Pfam" id="PF02779">
    <property type="entry name" value="Transket_pyr"/>
    <property type="match status" value="1"/>
</dbReference>
<evidence type="ECO:0000313" key="5">
    <source>
        <dbReference type="EMBL" id="SEN50533.1"/>
    </source>
</evidence>
<organism evidence="5 6">
    <name type="scientific">Peptostreptococcus russellii</name>
    <dbReference type="NCBI Taxonomy" id="215200"/>
    <lineage>
        <taxon>Bacteria</taxon>
        <taxon>Bacillati</taxon>
        <taxon>Bacillota</taxon>
        <taxon>Clostridia</taxon>
        <taxon>Peptostreptococcales</taxon>
        <taxon>Peptostreptococcaceae</taxon>
        <taxon>Peptostreptococcus</taxon>
    </lineage>
</organism>
<reference evidence="5 6" key="1">
    <citation type="submission" date="2016-10" db="EMBL/GenBank/DDBJ databases">
        <authorList>
            <person name="de Groot N.N."/>
        </authorList>
    </citation>
    <scope>NUCLEOTIDE SEQUENCE [LARGE SCALE GENOMIC DNA]</scope>
    <source>
        <strain evidence="5 6">Calf135</strain>
    </source>
</reference>
<sequence>MSKGSMRTAFGNTLVEIEKENQNIAVVDADLSSSTKTDIFKAVFPENFVDVGIAEQNLLGVSSGLASTGKNVFASSFAVFETGRAYEIIRNMVCIANLNVKLCATHAGLMTGPDGGTHQSIEDIAIMRVLPNMKVLVPADANETREMVRTMAKIEGPVYMRMVRDDVEDIYSEDYKFELGKSSVLKDGSDISLIACGPMVKLALEAAEELENDDISVRVINMSSIKPIDEECIIDCARNTKGIVTIEDHSVIGGLGSAVSEIVTETCPSLVYKIGVNDLFGVSGKAEELYNEYGLTVDNICSKALKILALKNKDKDID</sequence>
<evidence type="ECO:0000256" key="2">
    <source>
        <dbReference type="ARBA" id="ARBA00007131"/>
    </source>
</evidence>
<evidence type="ECO:0000256" key="1">
    <source>
        <dbReference type="ARBA" id="ARBA00001964"/>
    </source>
</evidence>
<dbReference type="CDD" id="cd07033">
    <property type="entry name" value="TPP_PYR_DXS_TK_like"/>
    <property type="match status" value="1"/>
</dbReference>
<dbReference type="STRING" id="215200.SAMN05216454_1052"/>
<gene>
    <name evidence="5" type="ORF">SAMN05216454_1052</name>
</gene>
<keyword evidence="6" id="KW-1185">Reference proteome</keyword>
<dbReference type="InterPro" id="IPR009014">
    <property type="entry name" value="Transketo_C/PFOR_II"/>
</dbReference>
<dbReference type="Gene3D" id="3.40.50.970">
    <property type="match status" value="1"/>
</dbReference>
<dbReference type="Gene3D" id="3.40.50.920">
    <property type="match status" value="1"/>
</dbReference>
<dbReference type="PANTHER" id="PTHR43825">
    <property type="entry name" value="PYRUVATE DEHYDROGENASE E1 COMPONENT"/>
    <property type="match status" value="1"/>
</dbReference>
<feature type="domain" description="Transketolase-like pyrimidine-binding" evidence="4">
    <location>
        <begin position="4"/>
        <end position="170"/>
    </location>
</feature>
<dbReference type="InterPro" id="IPR005475">
    <property type="entry name" value="Transketolase-like_Pyr-bd"/>
</dbReference>
<dbReference type="AlphaFoldDB" id="A0A1H8H2Q9"/>
<dbReference type="Proteomes" id="UP000199512">
    <property type="component" value="Unassembled WGS sequence"/>
</dbReference>
<keyword evidence="3" id="KW-0786">Thiamine pyrophosphate</keyword>
<accession>A0A1H8H2Q9</accession>
<evidence type="ECO:0000259" key="4">
    <source>
        <dbReference type="SMART" id="SM00861"/>
    </source>
</evidence>
<dbReference type="InterPro" id="IPR029061">
    <property type="entry name" value="THDP-binding"/>
</dbReference>
<dbReference type="InterPro" id="IPR051157">
    <property type="entry name" value="PDH/Transketolase"/>
</dbReference>
<dbReference type="OrthoDB" id="8732661at2"/>
<dbReference type="FunFam" id="3.40.50.970:FF:000129">
    <property type="entry name" value="Transketolase"/>
    <property type="match status" value="1"/>
</dbReference>
<name>A0A1H8H2Q9_9FIRM</name>
<comment type="cofactor">
    <cofactor evidence="1">
        <name>thiamine diphosphate</name>
        <dbReference type="ChEBI" id="CHEBI:58937"/>
    </cofactor>
</comment>
<protein>
    <submittedName>
        <fullName evidence="5">Transketolase</fullName>
    </submittedName>
</protein>
<dbReference type="EMBL" id="FODF01000005">
    <property type="protein sequence ID" value="SEN50533.1"/>
    <property type="molecule type" value="Genomic_DNA"/>
</dbReference>
<evidence type="ECO:0000313" key="6">
    <source>
        <dbReference type="Proteomes" id="UP000199512"/>
    </source>
</evidence>
<proteinExistence type="inferred from homology"/>
<evidence type="ECO:0000256" key="3">
    <source>
        <dbReference type="ARBA" id="ARBA00023052"/>
    </source>
</evidence>
<dbReference type="Pfam" id="PF02780">
    <property type="entry name" value="Transketolase_C"/>
    <property type="match status" value="1"/>
</dbReference>
<dbReference type="InterPro" id="IPR033248">
    <property type="entry name" value="Transketolase_C"/>
</dbReference>
<dbReference type="RefSeq" id="WP_091974977.1">
    <property type="nucleotide sequence ID" value="NZ_CAUWDX010000021.1"/>
</dbReference>
<dbReference type="PANTHER" id="PTHR43825:SF1">
    <property type="entry name" value="TRANSKETOLASE-LIKE PYRIMIDINE-BINDING DOMAIN-CONTAINING PROTEIN"/>
    <property type="match status" value="1"/>
</dbReference>
<dbReference type="SUPFAM" id="SSF52518">
    <property type="entry name" value="Thiamin diphosphate-binding fold (THDP-binding)"/>
    <property type="match status" value="1"/>
</dbReference>
<dbReference type="SMART" id="SM00861">
    <property type="entry name" value="Transket_pyr"/>
    <property type="match status" value="1"/>
</dbReference>
<comment type="similarity">
    <text evidence="2">Belongs to the transketolase family.</text>
</comment>